<comment type="caution">
    <text evidence="6">Lacks conserved residue(s) required for the propagation of feature annotation.</text>
</comment>
<keyword evidence="4 6" id="KW-1133">Transmembrane helix</keyword>
<keyword evidence="5 6" id="KW-0472">Membrane</keyword>
<feature type="compositionally biased region" description="Low complexity" evidence="7">
    <location>
        <begin position="106"/>
        <end position="115"/>
    </location>
</feature>
<dbReference type="GO" id="GO:0098839">
    <property type="term" value="C:postsynaptic density membrane"/>
    <property type="evidence" value="ECO:0007669"/>
    <property type="project" value="TreeGrafter"/>
</dbReference>
<keyword evidence="6" id="KW-0407">Ion channel</keyword>
<dbReference type="PANTHER" id="PTHR12107:SF7">
    <property type="entry name" value="VOLTAGE-DEPENDENT CALCIUM CHANNEL GAMMA-4 SUBUNIT"/>
    <property type="match status" value="1"/>
</dbReference>
<reference evidence="8 9" key="1">
    <citation type="submission" date="2018-03" db="EMBL/GenBank/DDBJ databases">
        <title>Draft genome sequence of Rohu Carp (Labeo rohita).</title>
        <authorList>
            <person name="Das P."/>
            <person name="Kushwaha B."/>
            <person name="Joshi C.G."/>
            <person name="Kumar D."/>
            <person name="Nagpure N.S."/>
            <person name="Sahoo L."/>
            <person name="Das S.P."/>
            <person name="Bit A."/>
            <person name="Patnaik S."/>
            <person name="Meher P.K."/>
            <person name="Jayasankar P."/>
            <person name="Koringa P.G."/>
            <person name="Patel N.V."/>
            <person name="Hinsu A.T."/>
            <person name="Kumar R."/>
            <person name="Pandey M."/>
            <person name="Agarwal S."/>
            <person name="Srivastava S."/>
            <person name="Singh M."/>
            <person name="Iquebal M.A."/>
            <person name="Jaiswal S."/>
            <person name="Angadi U.B."/>
            <person name="Kumar N."/>
            <person name="Raza M."/>
            <person name="Shah T.M."/>
            <person name="Rai A."/>
            <person name="Jena J.K."/>
        </authorList>
    </citation>
    <scope>NUCLEOTIDE SEQUENCE [LARGE SCALE GENOMIC DNA]</scope>
    <source>
        <strain evidence="8">DASCIFA01</strain>
        <tissue evidence="8">Testis</tissue>
    </source>
</reference>
<feature type="region of interest" description="Disordered" evidence="7">
    <location>
        <begin position="106"/>
        <end position="126"/>
    </location>
</feature>
<comment type="similarity">
    <text evidence="2 6">Belongs to the PMP-22/EMP/MP20 family. CACNG subfamily.</text>
</comment>
<dbReference type="Pfam" id="PF00822">
    <property type="entry name" value="PMP22_Claudin"/>
    <property type="match status" value="1"/>
</dbReference>
<keyword evidence="6" id="KW-0813">Transport</keyword>
<name>A0A498MWR5_LABRO</name>
<dbReference type="InterPro" id="IPR004031">
    <property type="entry name" value="PMP22/EMP/MP20/Claudin"/>
</dbReference>
<dbReference type="PANTHER" id="PTHR12107">
    <property type="entry name" value="VOLTAGE-DEPENDENT CALCIUM CHANNEL GAMMA SUBUNIT"/>
    <property type="match status" value="1"/>
</dbReference>
<feature type="transmembrane region" description="Helical" evidence="6">
    <location>
        <begin position="44"/>
        <end position="70"/>
    </location>
</feature>
<evidence type="ECO:0000256" key="3">
    <source>
        <dbReference type="ARBA" id="ARBA00022692"/>
    </source>
</evidence>
<dbReference type="AlphaFoldDB" id="A0A498MWR5"/>
<comment type="subcellular location">
    <subcellularLocation>
        <location evidence="1 6">Membrane</location>
        <topology evidence="1 6">Multi-pass membrane protein</topology>
    </subcellularLocation>
</comment>
<evidence type="ECO:0000256" key="5">
    <source>
        <dbReference type="ARBA" id="ARBA00023136"/>
    </source>
</evidence>
<dbReference type="PRINTS" id="PR01792">
    <property type="entry name" value="VDCCGAMMA"/>
</dbReference>
<accession>A0A498MWR5</accession>
<keyword evidence="6" id="KW-0851">Voltage-gated channel</keyword>
<keyword evidence="6" id="KW-0109">Calcium transport</keyword>
<organism evidence="8 9">
    <name type="scientific">Labeo rohita</name>
    <name type="common">Indian major carp</name>
    <name type="synonym">Cyprinus rohita</name>
    <dbReference type="NCBI Taxonomy" id="84645"/>
    <lineage>
        <taxon>Eukaryota</taxon>
        <taxon>Metazoa</taxon>
        <taxon>Chordata</taxon>
        <taxon>Craniata</taxon>
        <taxon>Vertebrata</taxon>
        <taxon>Euteleostomi</taxon>
        <taxon>Actinopterygii</taxon>
        <taxon>Neopterygii</taxon>
        <taxon>Teleostei</taxon>
        <taxon>Ostariophysi</taxon>
        <taxon>Cypriniformes</taxon>
        <taxon>Cyprinidae</taxon>
        <taxon>Labeoninae</taxon>
        <taxon>Labeonini</taxon>
        <taxon>Labeo</taxon>
    </lineage>
</organism>
<comment type="caution">
    <text evidence="8">The sequence shown here is derived from an EMBL/GenBank/DDBJ whole genome shotgun (WGS) entry which is preliminary data.</text>
</comment>
<evidence type="ECO:0000256" key="4">
    <source>
        <dbReference type="ARBA" id="ARBA00022989"/>
    </source>
</evidence>
<dbReference type="Proteomes" id="UP000290572">
    <property type="component" value="Unassembled WGS sequence"/>
</dbReference>
<proteinExistence type="inferred from homology"/>
<evidence type="ECO:0000256" key="2">
    <source>
        <dbReference type="ARBA" id="ARBA00007111"/>
    </source>
</evidence>
<keyword evidence="6" id="KW-0106">Calcium</keyword>
<gene>
    <name evidence="8" type="ORF">ROHU_021864</name>
</gene>
<evidence type="ECO:0000313" key="8">
    <source>
        <dbReference type="EMBL" id="RXN24911.1"/>
    </source>
</evidence>
<dbReference type="GO" id="GO:0098943">
    <property type="term" value="P:neurotransmitter receptor transport, postsynaptic endosome to lysosome"/>
    <property type="evidence" value="ECO:0007669"/>
    <property type="project" value="TreeGrafter"/>
</dbReference>
<dbReference type="GO" id="GO:0099590">
    <property type="term" value="P:neurotransmitter receptor internalization"/>
    <property type="evidence" value="ECO:0007669"/>
    <property type="project" value="TreeGrafter"/>
</dbReference>
<dbReference type="GO" id="GO:0098970">
    <property type="term" value="P:postsynaptic neurotransmitter receptor diffusion trapping"/>
    <property type="evidence" value="ECO:0007669"/>
    <property type="project" value="TreeGrafter"/>
</dbReference>
<dbReference type="EMBL" id="QBIY01012503">
    <property type="protein sequence ID" value="RXN24911.1"/>
    <property type="molecule type" value="Genomic_DNA"/>
</dbReference>
<evidence type="ECO:0000256" key="6">
    <source>
        <dbReference type="RuleBase" id="RU363085"/>
    </source>
</evidence>
<dbReference type="GO" id="GO:0005245">
    <property type="term" value="F:voltage-gated calcium channel activity"/>
    <property type="evidence" value="ECO:0007669"/>
    <property type="project" value="TreeGrafter"/>
</dbReference>
<dbReference type="GO" id="GO:0032281">
    <property type="term" value="C:AMPA glutamate receptor complex"/>
    <property type="evidence" value="ECO:0007669"/>
    <property type="project" value="TreeGrafter"/>
</dbReference>
<dbReference type="InterPro" id="IPR051072">
    <property type="entry name" value="CACNG_subunit"/>
</dbReference>
<dbReference type="GO" id="GO:0051968">
    <property type="term" value="P:positive regulation of synaptic transmission, glutamatergic"/>
    <property type="evidence" value="ECO:0007669"/>
    <property type="project" value="TreeGrafter"/>
</dbReference>
<dbReference type="GO" id="GO:0016247">
    <property type="term" value="F:channel regulator activity"/>
    <property type="evidence" value="ECO:0007669"/>
    <property type="project" value="TreeGrafter"/>
</dbReference>
<dbReference type="Gene3D" id="1.20.140.150">
    <property type="match status" value="1"/>
</dbReference>
<keyword evidence="9" id="KW-1185">Reference proteome</keyword>
<protein>
    <submittedName>
        <fullName evidence="8">Voltage-dependent calcium channel gamma-4</fullName>
    </submittedName>
</protein>
<evidence type="ECO:0000256" key="7">
    <source>
        <dbReference type="SAM" id="MobiDB-lite"/>
    </source>
</evidence>
<keyword evidence="3 6" id="KW-0812">Transmembrane</keyword>
<dbReference type="STRING" id="84645.A0A498MWR5"/>
<evidence type="ECO:0000313" key="9">
    <source>
        <dbReference type="Proteomes" id="UP000290572"/>
    </source>
</evidence>
<evidence type="ECO:0000256" key="1">
    <source>
        <dbReference type="ARBA" id="ARBA00004141"/>
    </source>
</evidence>
<feature type="transmembrane region" description="Helical" evidence="6">
    <location>
        <begin position="7"/>
        <end position="24"/>
    </location>
</feature>
<keyword evidence="6" id="KW-0107">Calcium channel</keyword>
<dbReference type="GO" id="GO:0019226">
    <property type="term" value="P:transmission of nerve impulse"/>
    <property type="evidence" value="ECO:0007669"/>
    <property type="project" value="TreeGrafter"/>
</dbReference>
<sequence>MQPRYGLLTLSGLSNIIGIIVYISSNAGDPSDKKGEDKKSLYSYGWSFYSGVLSFIMAEAIGVLAVNIYIEKNKEVHFKHFEFIKTAPSPSSSPYASIPSYHYRQQRSQSYSQSREPSKNTSHATLSITSSTLPLGDISMYMVGREHPLKAGALASYNTDLEHPNFLQVHNRVSKDMKDSLNRRITPV</sequence>
<keyword evidence="6" id="KW-0406">Ion transport</keyword>
<dbReference type="InterPro" id="IPR008368">
    <property type="entry name" value="VDCC_gsu"/>
</dbReference>